<keyword evidence="2" id="KW-1185">Reference proteome</keyword>
<feature type="non-terminal residue" evidence="1">
    <location>
        <position position="104"/>
    </location>
</feature>
<accession>A0AA38FQM0</accession>
<evidence type="ECO:0000313" key="2">
    <source>
        <dbReference type="Proteomes" id="UP000824469"/>
    </source>
</evidence>
<feature type="non-terminal residue" evidence="1">
    <location>
        <position position="1"/>
    </location>
</feature>
<dbReference type="SUPFAM" id="SSF56219">
    <property type="entry name" value="DNase I-like"/>
    <property type="match status" value="1"/>
</dbReference>
<evidence type="ECO:0000313" key="1">
    <source>
        <dbReference type="EMBL" id="KAH9308514.1"/>
    </source>
</evidence>
<protein>
    <recommendedName>
        <fullName evidence="3">Endonuclease/exonuclease/phosphatase domain-containing protein</fullName>
    </recommendedName>
</protein>
<reference evidence="1 2" key="1">
    <citation type="journal article" date="2021" name="Nat. Plants">
        <title>The Taxus genome provides insights into paclitaxel biosynthesis.</title>
        <authorList>
            <person name="Xiong X."/>
            <person name="Gou J."/>
            <person name="Liao Q."/>
            <person name="Li Y."/>
            <person name="Zhou Q."/>
            <person name="Bi G."/>
            <person name="Li C."/>
            <person name="Du R."/>
            <person name="Wang X."/>
            <person name="Sun T."/>
            <person name="Guo L."/>
            <person name="Liang H."/>
            <person name="Lu P."/>
            <person name="Wu Y."/>
            <person name="Zhang Z."/>
            <person name="Ro D.K."/>
            <person name="Shang Y."/>
            <person name="Huang S."/>
            <person name="Yan J."/>
        </authorList>
    </citation>
    <scope>NUCLEOTIDE SEQUENCE [LARGE SCALE GENOMIC DNA]</scope>
    <source>
        <strain evidence="1">Ta-2019</strain>
    </source>
</reference>
<name>A0AA38FQM0_TAXCH</name>
<dbReference type="Gene3D" id="3.60.10.10">
    <property type="entry name" value="Endonuclease/exonuclease/phosphatase"/>
    <property type="match status" value="1"/>
</dbReference>
<gene>
    <name evidence="1" type="ORF">KI387_036425</name>
</gene>
<evidence type="ECO:0008006" key="3">
    <source>
        <dbReference type="Google" id="ProtNLM"/>
    </source>
</evidence>
<dbReference type="InterPro" id="IPR036691">
    <property type="entry name" value="Endo/exonu/phosph_ase_sf"/>
</dbReference>
<comment type="caution">
    <text evidence="1">The sequence shown here is derived from an EMBL/GenBank/DDBJ whole genome shotgun (WGS) entry which is preliminary data.</text>
</comment>
<sequence>ILTGMVIFDTSTHFAVKFHAIDNNFSWILSNIDAPNTVNGRRKLWNDLKLFRIHHKNDNWLVMGDFNSPLNLGEKKGGKFGYSNGMDEFTDFVSYSNLKDVELH</sequence>
<dbReference type="AlphaFoldDB" id="A0AA38FQM0"/>
<dbReference type="EMBL" id="JAHRHJ020000007">
    <property type="protein sequence ID" value="KAH9308514.1"/>
    <property type="molecule type" value="Genomic_DNA"/>
</dbReference>
<proteinExistence type="predicted"/>
<dbReference type="Proteomes" id="UP000824469">
    <property type="component" value="Unassembled WGS sequence"/>
</dbReference>
<organism evidence="1 2">
    <name type="scientific">Taxus chinensis</name>
    <name type="common">Chinese yew</name>
    <name type="synonym">Taxus wallichiana var. chinensis</name>
    <dbReference type="NCBI Taxonomy" id="29808"/>
    <lineage>
        <taxon>Eukaryota</taxon>
        <taxon>Viridiplantae</taxon>
        <taxon>Streptophyta</taxon>
        <taxon>Embryophyta</taxon>
        <taxon>Tracheophyta</taxon>
        <taxon>Spermatophyta</taxon>
        <taxon>Pinopsida</taxon>
        <taxon>Pinidae</taxon>
        <taxon>Conifers II</taxon>
        <taxon>Cupressales</taxon>
        <taxon>Taxaceae</taxon>
        <taxon>Taxus</taxon>
    </lineage>
</organism>